<reference evidence="3 4" key="1">
    <citation type="submission" date="2019-06" db="EMBL/GenBank/DDBJ databases">
        <title>Sequencing the genomes of 1000 actinobacteria strains.</title>
        <authorList>
            <person name="Klenk H.-P."/>
        </authorList>
    </citation>
    <scope>NUCLEOTIDE SEQUENCE [LARGE SCALE GENOMIC DNA]</scope>
    <source>
        <strain evidence="3 4">DSM 24683</strain>
    </source>
</reference>
<dbReference type="Pfam" id="PF09990">
    <property type="entry name" value="DUF2231"/>
    <property type="match status" value="1"/>
</dbReference>
<name>A0A561BVV9_9ACTN</name>
<evidence type="ECO:0000313" key="3">
    <source>
        <dbReference type="EMBL" id="TWD83035.1"/>
    </source>
</evidence>
<keyword evidence="1" id="KW-1133">Transmembrane helix</keyword>
<keyword evidence="1" id="KW-0472">Membrane</keyword>
<keyword evidence="1" id="KW-0812">Transmembrane</keyword>
<accession>A0A561BVV9</accession>
<dbReference type="Proteomes" id="UP000318380">
    <property type="component" value="Unassembled WGS sequence"/>
</dbReference>
<keyword evidence="4" id="KW-1185">Reference proteome</keyword>
<feature type="transmembrane region" description="Helical" evidence="1">
    <location>
        <begin position="12"/>
        <end position="32"/>
    </location>
</feature>
<organism evidence="3 4">
    <name type="scientific">Kribbella amoyensis</name>
    <dbReference type="NCBI Taxonomy" id="996641"/>
    <lineage>
        <taxon>Bacteria</taxon>
        <taxon>Bacillati</taxon>
        <taxon>Actinomycetota</taxon>
        <taxon>Actinomycetes</taxon>
        <taxon>Propionibacteriales</taxon>
        <taxon>Kribbellaceae</taxon>
        <taxon>Kribbella</taxon>
    </lineage>
</organism>
<sequence>MRASQGYEEASVAGFVLSLIALAILGISGWLGGKLAYRYGVRVADEQAQREGFTH</sequence>
<gene>
    <name evidence="3" type="ORF">FB561_4188</name>
</gene>
<dbReference type="EMBL" id="VIVK01000001">
    <property type="protein sequence ID" value="TWD83035.1"/>
    <property type="molecule type" value="Genomic_DNA"/>
</dbReference>
<evidence type="ECO:0000313" key="4">
    <source>
        <dbReference type="Proteomes" id="UP000318380"/>
    </source>
</evidence>
<comment type="caution">
    <text evidence="3">The sequence shown here is derived from an EMBL/GenBank/DDBJ whole genome shotgun (WGS) entry which is preliminary data.</text>
</comment>
<evidence type="ECO:0000259" key="2">
    <source>
        <dbReference type="Pfam" id="PF09990"/>
    </source>
</evidence>
<evidence type="ECO:0000256" key="1">
    <source>
        <dbReference type="SAM" id="Phobius"/>
    </source>
</evidence>
<dbReference type="AlphaFoldDB" id="A0A561BVV9"/>
<dbReference type="InterPro" id="IPR019251">
    <property type="entry name" value="DUF2231_TM"/>
</dbReference>
<proteinExistence type="predicted"/>
<protein>
    <submittedName>
        <fullName evidence="3">Putative membrane protein DUF2231</fullName>
    </submittedName>
</protein>
<feature type="domain" description="DUF2231" evidence="2">
    <location>
        <begin position="2"/>
        <end position="44"/>
    </location>
</feature>